<feature type="compositionally biased region" description="Acidic residues" evidence="6">
    <location>
        <begin position="43"/>
        <end position="53"/>
    </location>
</feature>
<keyword evidence="3 5" id="KW-0694">RNA-binding</keyword>
<dbReference type="Gene3D" id="3.30.70.3020">
    <property type="match status" value="1"/>
</dbReference>
<feature type="compositionally biased region" description="Basic and acidic residues" evidence="6">
    <location>
        <begin position="31"/>
        <end position="42"/>
    </location>
</feature>
<dbReference type="Proteomes" id="UP000541558">
    <property type="component" value="Unassembled WGS sequence"/>
</dbReference>
<evidence type="ECO:0000256" key="3">
    <source>
        <dbReference type="ARBA" id="ARBA00022884"/>
    </source>
</evidence>
<dbReference type="Gene3D" id="3.30.70.3030">
    <property type="match status" value="1"/>
</dbReference>
<dbReference type="Pfam" id="PF17403">
    <property type="entry name" value="Nrap_D2"/>
    <property type="match status" value="1"/>
</dbReference>
<dbReference type="InterPro" id="IPR035370">
    <property type="entry name" value="Nrap_D5"/>
</dbReference>
<dbReference type="InterPro" id="IPR005554">
    <property type="entry name" value="NOL6/Upt22"/>
</dbReference>
<dbReference type="Pfam" id="PF03813">
    <property type="entry name" value="Nrap"/>
    <property type="match status" value="1"/>
</dbReference>
<dbReference type="Pfam" id="PF17404">
    <property type="entry name" value="Nrap_D3"/>
    <property type="match status" value="1"/>
</dbReference>
<evidence type="ECO:0000256" key="4">
    <source>
        <dbReference type="ARBA" id="ARBA00023242"/>
    </source>
</evidence>
<dbReference type="InterPro" id="IPR035082">
    <property type="entry name" value="Nrap_D1"/>
</dbReference>
<dbReference type="PANTHER" id="PTHR17972">
    <property type="entry name" value="NUCLEOLAR RNA-ASSOCIATED PROTEIN"/>
    <property type="match status" value="1"/>
</dbReference>
<feature type="domain" description="Nrap protein" evidence="7">
    <location>
        <begin position="203"/>
        <end position="346"/>
    </location>
</feature>
<dbReference type="AlphaFoldDB" id="A0A8H5FKR0"/>
<proteinExistence type="inferred from homology"/>
<feature type="domain" description="Nrap protein" evidence="11">
    <location>
        <begin position="923"/>
        <end position="1090"/>
    </location>
</feature>
<evidence type="ECO:0000313" key="13">
    <source>
        <dbReference type="EMBL" id="KAF5340376.1"/>
    </source>
</evidence>
<dbReference type="GO" id="GO:0006364">
    <property type="term" value="P:rRNA processing"/>
    <property type="evidence" value="ECO:0007669"/>
    <property type="project" value="UniProtKB-KW"/>
</dbReference>
<comment type="similarity">
    <text evidence="2 5">Belongs to the NRAP family.</text>
</comment>
<gene>
    <name evidence="13" type="ORF">D9611_007786</name>
</gene>
<evidence type="ECO:0000259" key="10">
    <source>
        <dbReference type="Pfam" id="PF17405"/>
    </source>
</evidence>
<keyword evidence="5" id="KW-0690">Ribosome biogenesis</keyword>
<evidence type="ECO:0000259" key="12">
    <source>
        <dbReference type="Pfam" id="PF17407"/>
    </source>
</evidence>
<feature type="domain" description="Nrap protein" evidence="12">
    <location>
        <begin position="1094"/>
        <end position="1233"/>
    </location>
</feature>
<feature type="domain" description="Nrap protein" evidence="9">
    <location>
        <begin position="514"/>
        <end position="674"/>
    </location>
</feature>
<dbReference type="Pfam" id="PF17405">
    <property type="entry name" value="Nrap_D4"/>
    <property type="match status" value="1"/>
</dbReference>
<feature type="compositionally biased region" description="Basic and acidic residues" evidence="6">
    <location>
        <begin position="59"/>
        <end position="68"/>
    </location>
</feature>
<keyword evidence="5" id="KW-0698">rRNA processing</keyword>
<dbReference type="GO" id="GO:0006409">
    <property type="term" value="P:tRNA export from nucleus"/>
    <property type="evidence" value="ECO:0007669"/>
    <property type="project" value="TreeGrafter"/>
</dbReference>
<feature type="domain" description="Nrap protein" evidence="10">
    <location>
        <begin position="705"/>
        <end position="921"/>
    </location>
</feature>
<dbReference type="Gene3D" id="1.10.1410.10">
    <property type="match status" value="1"/>
</dbReference>
<evidence type="ECO:0000259" key="7">
    <source>
        <dbReference type="Pfam" id="PF03813"/>
    </source>
</evidence>
<dbReference type="Pfam" id="PF17406">
    <property type="entry name" value="Nrap_D5"/>
    <property type="match status" value="1"/>
</dbReference>
<comment type="subcellular location">
    <subcellularLocation>
        <location evidence="1 5">Nucleus</location>
        <location evidence="1 5">Nucleolus</location>
    </subcellularLocation>
</comment>
<feature type="region of interest" description="Disordered" evidence="6">
    <location>
        <begin position="1"/>
        <end position="89"/>
    </location>
</feature>
<evidence type="ECO:0000256" key="2">
    <source>
        <dbReference type="ARBA" id="ARBA00006674"/>
    </source>
</evidence>
<dbReference type="InterPro" id="IPR035371">
    <property type="entry name" value="Nrap_D6"/>
</dbReference>
<evidence type="ECO:0000256" key="6">
    <source>
        <dbReference type="SAM" id="MobiDB-lite"/>
    </source>
</evidence>
<dbReference type="OrthoDB" id="10251401at2759"/>
<evidence type="ECO:0000313" key="14">
    <source>
        <dbReference type="Proteomes" id="UP000541558"/>
    </source>
</evidence>
<dbReference type="GO" id="GO:0032040">
    <property type="term" value="C:small-subunit processome"/>
    <property type="evidence" value="ECO:0007669"/>
    <property type="project" value="TreeGrafter"/>
</dbReference>
<dbReference type="GO" id="GO:0003723">
    <property type="term" value="F:RNA binding"/>
    <property type="evidence" value="ECO:0007669"/>
    <property type="project" value="UniProtKB-KW"/>
</dbReference>
<keyword evidence="14" id="KW-1185">Reference proteome</keyword>
<comment type="caution">
    <text evidence="13">The sequence shown here is derived from an EMBL/GenBank/DDBJ whole genome shotgun (WGS) entry which is preliminary data.</text>
</comment>
<evidence type="ECO:0000259" key="8">
    <source>
        <dbReference type="Pfam" id="PF17403"/>
    </source>
</evidence>
<dbReference type="PANTHER" id="PTHR17972:SF0">
    <property type="entry name" value="NUCLEOLAR PROTEIN 6"/>
    <property type="match status" value="1"/>
</dbReference>
<sequence>MALNLKRKRAGDLESRKNPKLDEVMDVNSENEEHGENESAHEDSEDSGSEGEEWNGLGKDVEMQDARNVDPSSSKSKNPAPTGEEVRAIRDATDLYRSSSFKLQIDALLPNVRPKLSRAPPLEKFLLKLHTFLMQLPAVEPQHPLEAARKLLKKGVAVPYCLPLPIEDTNWKVSFEKPEDITLVGSWPNKVSVKAKDGLKYGVDVAVQMPDGLFQEKDYLNARFFQKKAFYLATLANSIRNSKSGLNVDVSYESTAGDPRLTKLVLTPKADGSATDFTKLNARVCIIPTISTSSPISLHRLSPSHANIRVNSGEEGVHHPSPLYNNALLTSYSPKLHLLAMYNHIQSIPAYADALTLLRIWANQRGFGEGSKLSVKGFENAGNLWPALLELVISGEEPSSSGAVNRKPLGKGLSSYQLFKAALSCLAKHDFIKNPALVKSTATHKFPASEYQEHCSATLVDSSSLVNAFAYVPLGCIDMIRHEAWKTLQTLYSSSLAIDPFTDVFLHDHRDVATRFDIVFQVDLSKAKARKLSPHESLDFGSATNHLLYNMNAILRKALGDRIHAVVFLQPSSTSDVPSTRPLTQAYPSTSSTIFVGLVLNPTHAFNLVHLGPAADSEDTAALAEFQELWGSKSEMRRFKDGRIAESVVWDVKTADERSHVPAMVVRHILQWHFGLSEEHVQTWQSAYDSVIRLPKEIATKYVRGAGSAMGFKGAMQAFDRLVKQVKALEGQIPLSLVNISATSESLRYTSAFNPVPLTQSLAASLPPNARYLQPINIVFEFEQSAKWPDELKAIQKIKLAFFEGIATGLMNSVPGTKASVVLGSGDITDANELMDKAYLEIVTPEGWAFHARIWHNREATLLDRILDDHGPMPHVVVPKKRKQAERKGKEYLDAQEAKEVYDRRFIHAPRHHRAVAALSHQYPAFSGTCRLVKRWFASHWFLGGHVSEEVVELLCAQIFVLDGKYVGSDADIPENTLSVVPSTKERGFAMIMRFLSEWKWEEGGLYVCLYGPKKEGEGEGETGAKKVEPKASSGGVWTVATEVDKDGKVWTKGGPDGIVARRVRALAGATWSYLQTIENGTFNVQGMFIHPTQDYDFVIQLNPFVLPRYVHNIAANEGLLGKGKFANARAKDQDQDIVLPGFDPAKSLFTDLQRTYSDTFRLFADPYGGDAFGAVWDPTLKEPRPFRVLGGFSSVPVKKESEKAKDKGLVALNDAGVLGEIERLGSGLIKAVVKQR</sequence>
<name>A0A8H5FKR0_9AGAR</name>
<evidence type="ECO:0000259" key="9">
    <source>
        <dbReference type="Pfam" id="PF17404"/>
    </source>
</evidence>
<dbReference type="InterPro" id="IPR035367">
    <property type="entry name" value="Nrap_D2"/>
</dbReference>
<keyword evidence="4 5" id="KW-0539">Nucleus</keyword>
<feature type="domain" description="Nrap protein" evidence="8">
    <location>
        <begin position="351"/>
        <end position="507"/>
    </location>
</feature>
<evidence type="ECO:0000256" key="5">
    <source>
        <dbReference type="RuleBase" id="RU364032"/>
    </source>
</evidence>
<dbReference type="EMBL" id="JAACJK010000004">
    <property type="protein sequence ID" value="KAF5340376.1"/>
    <property type="molecule type" value="Genomic_DNA"/>
</dbReference>
<protein>
    <recommendedName>
        <fullName evidence="5">U3 small nucleolar RNA-associated protein 22</fullName>
    </recommendedName>
</protein>
<organism evidence="13 14">
    <name type="scientific">Ephemerocybe angulata</name>
    <dbReference type="NCBI Taxonomy" id="980116"/>
    <lineage>
        <taxon>Eukaryota</taxon>
        <taxon>Fungi</taxon>
        <taxon>Dikarya</taxon>
        <taxon>Basidiomycota</taxon>
        <taxon>Agaricomycotina</taxon>
        <taxon>Agaricomycetes</taxon>
        <taxon>Agaricomycetidae</taxon>
        <taxon>Agaricales</taxon>
        <taxon>Agaricineae</taxon>
        <taxon>Psathyrellaceae</taxon>
        <taxon>Ephemerocybe</taxon>
    </lineage>
</organism>
<dbReference type="InterPro" id="IPR035368">
    <property type="entry name" value="Nrap_D3"/>
</dbReference>
<dbReference type="Pfam" id="PF17407">
    <property type="entry name" value="Nrap_D6"/>
    <property type="match status" value="1"/>
</dbReference>
<dbReference type="GO" id="GO:0034456">
    <property type="term" value="C:UTP-C complex"/>
    <property type="evidence" value="ECO:0007669"/>
    <property type="project" value="TreeGrafter"/>
</dbReference>
<reference evidence="13 14" key="1">
    <citation type="journal article" date="2020" name="ISME J.">
        <title>Uncovering the hidden diversity of litter-decomposition mechanisms in mushroom-forming fungi.</title>
        <authorList>
            <person name="Floudas D."/>
            <person name="Bentzer J."/>
            <person name="Ahren D."/>
            <person name="Johansson T."/>
            <person name="Persson P."/>
            <person name="Tunlid A."/>
        </authorList>
    </citation>
    <scope>NUCLEOTIDE SEQUENCE [LARGE SCALE GENOMIC DNA]</scope>
    <source>
        <strain evidence="13 14">CBS 175.51</strain>
    </source>
</reference>
<feature type="compositionally biased region" description="Basic and acidic residues" evidence="6">
    <location>
        <begin position="10"/>
        <end position="23"/>
    </location>
</feature>
<feature type="compositionally biased region" description="Polar residues" evidence="6">
    <location>
        <begin position="70"/>
        <end position="79"/>
    </location>
</feature>
<keyword evidence="5" id="KW-0687">Ribonucleoprotein</keyword>
<evidence type="ECO:0000259" key="11">
    <source>
        <dbReference type="Pfam" id="PF17406"/>
    </source>
</evidence>
<dbReference type="InterPro" id="IPR035369">
    <property type="entry name" value="Nrap_D4"/>
</dbReference>
<dbReference type="GO" id="GO:0032545">
    <property type="term" value="C:CURI complex"/>
    <property type="evidence" value="ECO:0007669"/>
    <property type="project" value="TreeGrafter"/>
</dbReference>
<evidence type="ECO:0000256" key="1">
    <source>
        <dbReference type="ARBA" id="ARBA00004604"/>
    </source>
</evidence>
<accession>A0A8H5FKR0</accession>